<keyword evidence="1" id="KW-0175">Coiled coil</keyword>
<evidence type="ECO:0000313" key="3">
    <source>
        <dbReference type="EMBL" id="CCH48956.1"/>
    </source>
</evidence>
<evidence type="ECO:0000256" key="2">
    <source>
        <dbReference type="SAM" id="MobiDB-lite"/>
    </source>
</evidence>
<reference evidence="3 4" key="1">
    <citation type="journal article" date="2013" name="PLoS ONE">
        <title>The first genomic and proteomic characterization of a deep-sea sulfate reducer: insights into the piezophilic lifestyle of Desulfovibrio piezophilus.</title>
        <authorList>
            <person name="Pradel N."/>
            <person name="Ji B."/>
            <person name="Gimenez G."/>
            <person name="Talla E."/>
            <person name="Lenoble P."/>
            <person name="Garel M."/>
            <person name="Tamburini C."/>
            <person name="Fourquet P."/>
            <person name="Lebrun R."/>
            <person name="Bertin P."/>
            <person name="Denis Y."/>
            <person name="Pophillat M."/>
            <person name="Barbe V."/>
            <person name="Ollivier B."/>
            <person name="Dolla A."/>
        </authorList>
    </citation>
    <scope>NUCLEOTIDE SEQUENCE [LARGE SCALE GENOMIC DNA]</scope>
    <source>
        <strain evidence="4">DSM 10523 / SB164P1</strain>
    </source>
</reference>
<feature type="compositionally biased region" description="Acidic residues" evidence="2">
    <location>
        <begin position="212"/>
        <end position="234"/>
    </location>
</feature>
<name>M1WK44_PSEP2</name>
<dbReference type="BioCyc" id="DPIE1322246:BN4_RS08630-MONOMER"/>
<dbReference type="RefSeq" id="WP_015415000.1">
    <property type="nucleotide sequence ID" value="NC_020409.1"/>
</dbReference>
<feature type="compositionally biased region" description="Acidic residues" evidence="2">
    <location>
        <begin position="457"/>
        <end position="477"/>
    </location>
</feature>
<feature type="coiled-coil region" evidence="1">
    <location>
        <begin position="570"/>
        <end position="597"/>
    </location>
</feature>
<feature type="region of interest" description="Disordered" evidence="2">
    <location>
        <begin position="204"/>
        <end position="389"/>
    </location>
</feature>
<dbReference type="KEGG" id="dpi:BN4_11721"/>
<gene>
    <name evidence="3" type="ordered locus">BN4_11721</name>
</gene>
<feature type="region of interest" description="Disordered" evidence="2">
    <location>
        <begin position="403"/>
        <end position="425"/>
    </location>
</feature>
<keyword evidence="4" id="KW-1185">Reference proteome</keyword>
<feature type="region of interest" description="Disordered" evidence="2">
    <location>
        <begin position="457"/>
        <end position="486"/>
    </location>
</feature>
<sequence>MTPAPPPPPTDEVNDMLNDGVPDNDVLDPDTVDADFEQELEDLFSDDLEEEAAASAAMAEDNEPIVLDEYVTTEDIDIAIDDPAPVEPEENIETAQTEEDDEGALVLDDVAEDDSEEMMILDDVVEEDDDVMLLDEVIEEVPEVRTDPDDIAALVDDIAEDNTVTPPSADAEEIIELDDLLEQGRPEEVSEAPEEIVELDDLLQETETAPSSDDDTMLLEEMEPEIEPTAEEATEPTLPDDMAETMAEAMVGDEAEDVSTITDLEPETVQVEPMESDKLGDLTEEALTDAEEMLSAEPPVEASEALMAEALSETKDQPEEEGTQELKSDDATSQKHDIEPATPVSSLDETTNAEDVLPTKESGEEISTVPEDMVDLALAEESGPEIPVDEAVLEEDIDLLMDEPASEATPEPASEEDILKTDDNDMSELAGLEALEDEGMDDMDSLLDNVEVDVSDVETSVETDEADLDIPEVDIPDTDFPTIPPTDAAEAALTDAETSDMDTATENVSAMETEEDLGEDLPDEIMAGVDMDEVLTSENMPQDAGIDVSDDVDVNQLLADVRSETSASVIAELQEKVAMLETRVEDLETMLREEIAQLVPAEAARIIREEITALADELEE</sequence>
<feature type="compositionally biased region" description="Low complexity" evidence="2">
    <location>
        <begin position="301"/>
        <end position="311"/>
    </location>
</feature>
<feature type="compositionally biased region" description="Acidic residues" evidence="2">
    <location>
        <begin position="282"/>
        <end position="294"/>
    </location>
</feature>
<protein>
    <submittedName>
        <fullName evidence="3">Uncharacterized protein</fullName>
    </submittedName>
</protein>
<feature type="compositionally biased region" description="Basic and acidic residues" evidence="2">
    <location>
        <begin position="324"/>
        <end position="339"/>
    </location>
</feature>
<proteinExistence type="predicted"/>
<dbReference type="eggNOG" id="ENOG503183P">
    <property type="taxonomic scope" value="Bacteria"/>
</dbReference>
<dbReference type="EMBL" id="FO203427">
    <property type="protein sequence ID" value="CCH48956.1"/>
    <property type="molecule type" value="Genomic_DNA"/>
</dbReference>
<dbReference type="HOGENOM" id="CLU_440573_0_0_7"/>
<dbReference type="AlphaFoldDB" id="M1WK44"/>
<dbReference type="PATRIC" id="fig|879567.3.peg.1806"/>
<reference evidence="4" key="2">
    <citation type="journal article" date="2013" name="Stand. Genomic Sci.">
        <title>Complete genome sequence of Desulfocapsa sulfexigens, a marine deltaproteobacterium specialized in disproportionating inorganic sulfur compounds.</title>
        <authorList>
            <person name="Finster K.W."/>
            <person name="Kjeldsen K.U."/>
            <person name="Kube M."/>
            <person name="Reinhardt R."/>
            <person name="Mussmann M."/>
            <person name="Amann R."/>
            <person name="Schreiber L."/>
        </authorList>
    </citation>
    <scope>NUCLEOTIDE SEQUENCE [LARGE SCALE GENOMIC DNA]</scope>
    <source>
        <strain evidence="4">DSM 10523 / SB164P1</strain>
    </source>
</reference>
<accession>M1WK44</accession>
<dbReference type="Proteomes" id="UP000011724">
    <property type="component" value="Chromosome"/>
</dbReference>
<evidence type="ECO:0000313" key="4">
    <source>
        <dbReference type="Proteomes" id="UP000011724"/>
    </source>
</evidence>
<feature type="region of interest" description="Disordered" evidence="2">
    <location>
        <begin position="1"/>
        <end position="30"/>
    </location>
</feature>
<dbReference type="STRING" id="1322246.BN4_11721"/>
<dbReference type="OrthoDB" id="5465474at2"/>
<feature type="compositionally biased region" description="Pro residues" evidence="2">
    <location>
        <begin position="1"/>
        <end position="10"/>
    </location>
</feature>
<organism evidence="3 4">
    <name type="scientific">Pseudodesulfovibrio piezophilus (strain DSM 21447 / JCM 15486 / C1TLV30)</name>
    <name type="common">Desulfovibrio piezophilus</name>
    <dbReference type="NCBI Taxonomy" id="1322246"/>
    <lineage>
        <taxon>Bacteria</taxon>
        <taxon>Pseudomonadati</taxon>
        <taxon>Thermodesulfobacteriota</taxon>
        <taxon>Desulfovibrionia</taxon>
        <taxon>Desulfovibrionales</taxon>
        <taxon>Desulfovibrionaceae</taxon>
    </lineage>
</organism>
<evidence type="ECO:0000256" key="1">
    <source>
        <dbReference type="SAM" id="Coils"/>
    </source>
</evidence>